<feature type="region of interest" description="Disordered" evidence="1">
    <location>
        <begin position="278"/>
        <end position="299"/>
    </location>
</feature>
<protein>
    <submittedName>
        <fullName evidence="2">Uncharacterized protein</fullName>
    </submittedName>
</protein>
<dbReference type="Proteomes" id="UP000246991">
    <property type="component" value="Unassembled WGS sequence"/>
</dbReference>
<dbReference type="AlphaFoldDB" id="A0A317SLP4"/>
<name>A0A317SLP4_9PEZI</name>
<evidence type="ECO:0000313" key="3">
    <source>
        <dbReference type="Proteomes" id="UP000246991"/>
    </source>
</evidence>
<feature type="region of interest" description="Disordered" evidence="1">
    <location>
        <begin position="235"/>
        <end position="258"/>
    </location>
</feature>
<gene>
    <name evidence="2" type="ORF">C7212DRAFT_345360</name>
</gene>
<evidence type="ECO:0000313" key="2">
    <source>
        <dbReference type="EMBL" id="PWW75374.1"/>
    </source>
</evidence>
<sequence length="337" mass="36925">MRRKVYSPGTVMRDPGVGKQLPFNVLSFEGCEDAHTGLPEYPGQDPSAVRSQGIPTGLAPSELPAAPLMHTLRGSGESWNTESVSLQNLDPRLRQPSLRGSGDSYSSYNTDYSQPYPTWSGTGDSYSSCNTDYSQSYTASDGAINPASLQEKSMNSDSQYHQTYLTDTPQALSPSEWPTTSFSYQDDSPAQNAGCGTTLNGDYFTLKVNHNYLHSPVRQEQHQLASGLQGLVSYPYQGISDLGPTPPPPGPPTHRDEEQDTVANHSNLVVYTDLDRHFNSSSAHSSPKGPKCPERGCKFTPKFTRPDNFKVHYKKQHGKSEVQADAFIAEWKANGKP</sequence>
<proteinExistence type="predicted"/>
<dbReference type="EMBL" id="PYWC01000047">
    <property type="protein sequence ID" value="PWW75374.1"/>
    <property type="molecule type" value="Genomic_DNA"/>
</dbReference>
<accession>A0A317SLP4</accession>
<feature type="region of interest" description="Disordered" evidence="1">
    <location>
        <begin position="88"/>
        <end position="109"/>
    </location>
</feature>
<comment type="caution">
    <text evidence="2">The sequence shown here is derived from an EMBL/GenBank/DDBJ whole genome shotgun (WGS) entry which is preliminary data.</text>
</comment>
<evidence type="ECO:0000256" key="1">
    <source>
        <dbReference type="SAM" id="MobiDB-lite"/>
    </source>
</evidence>
<keyword evidence="3" id="KW-1185">Reference proteome</keyword>
<organism evidence="2 3">
    <name type="scientific">Tuber magnatum</name>
    <name type="common">white Piedmont truffle</name>
    <dbReference type="NCBI Taxonomy" id="42249"/>
    <lineage>
        <taxon>Eukaryota</taxon>
        <taxon>Fungi</taxon>
        <taxon>Dikarya</taxon>
        <taxon>Ascomycota</taxon>
        <taxon>Pezizomycotina</taxon>
        <taxon>Pezizomycetes</taxon>
        <taxon>Pezizales</taxon>
        <taxon>Tuberaceae</taxon>
        <taxon>Tuber</taxon>
    </lineage>
</organism>
<reference evidence="2 3" key="1">
    <citation type="submission" date="2018-03" db="EMBL/GenBank/DDBJ databases">
        <title>Genomes of Pezizomycetes fungi and the evolution of truffles.</title>
        <authorList>
            <person name="Murat C."/>
            <person name="Payen T."/>
            <person name="Noel B."/>
            <person name="Kuo A."/>
            <person name="Martin F.M."/>
        </authorList>
    </citation>
    <scope>NUCLEOTIDE SEQUENCE [LARGE SCALE GENOMIC DNA]</scope>
    <source>
        <strain evidence="2">091103-1</strain>
    </source>
</reference>